<reference evidence="17 18" key="1">
    <citation type="submission" date="2021-07" db="EMBL/GenBank/DDBJ databases">
        <title>Sphingomonas sp.</title>
        <authorList>
            <person name="Feng G."/>
            <person name="Li J."/>
            <person name="Pan M."/>
        </authorList>
    </citation>
    <scope>NUCLEOTIDE SEQUENCE [LARGE SCALE GENOMIC DNA]</scope>
    <source>
        <strain evidence="17 18">RRHST34</strain>
    </source>
</reference>
<keyword evidence="18" id="KW-1185">Reference proteome</keyword>
<dbReference type="PROSITE" id="PS50857">
    <property type="entry name" value="COX2_CUA"/>
    <property type="match status" value="1"/>
</dbReference>
<dbReference type="InterPro" id="IPR034227">
    <property type="entry name" value="CuRO_UO_II"/>
</dbReference>
<comment type="similarity">
    <text evidence="2 12">Belongs to the cytochrome c oxidase subunit 2 family.</text>
</comment>
<keyword evidence="9 14" id="KW-1133">Transmembrane helix</keyword>
<feature type="domain" description="Cytochrome oxidase subunit II copper A binding" evidence="15">
    <location>
        <begin position="117"/>
        <end position="229"/>
    </location>
</feature>
<evidence type="ECO:0000259" key="15">
    <source>
        <dbReference type="PROSITE" id="PS50857"/>
    </source>
</evidence>
<feature type="region of interest" description="Disordered" evidence="13">
    <location>
        <begin position="270"/>
        <end position="293"/>
    </location>
</feature>
<keyword evidence="11 12" id="KW-0472">Membrane</keyword>
<dbReference type="PANTHER" id="PTHR22888:SF18">
    <property type="entry name" value="CYTOCHROME BO(3) UBIQUINOL OXIDASE SUBUNIT 2"/>
    <property type="match status" value="1"/>
</dbReference>
<evidence type="ECO:0000256" key="10">
    <source>
        <dbReference type="ARBA" id="ARBA00023002"/>
    </source>
</evidence>
<evidence type="ECO:0000256" key="7">
    <source>
        <dbReference type="ARBA" id="ARBA00022729"/>
    </source>
</evidence>
<dbReference type="InterPro" id="IPR045187">
    <property type="entry name" value="CcO_II"/>
</dbReference>
<dbReference type="CDD" id="cd04212">
    <property type="entry name" value="CuRO_UO_II"/>
    <property type="match status" value="1"/>
</dbReference>
<keyword evidence="3 12" id="KW-0813">Transport</keyword>
<dbReference type="InterPro" id="IPR036257">
    <property type="entry name" value="Cyt_c_oxidase_su2_TM_sf"/>
</dbReference>
<evidence type="ECO:0000256" key="1">
    <source>
        <dbReference type="ARBA" id="ARBA00004651"/>
    </source>
</evidence>
<evidence type="ECO:0000256" key="11">
    <source>
        <dbReference type="ARBA" id="ARBA00023136"/>
    </source>
</evidence>
<evidence type="ECO:0000256" key="2">
    <source>
        <dbReference type="ARBA" id="ARBA00007866"/>
    </source>
</evidence>
<proteinExistence type="inferred from homology"/>
<dbReference type="PANTHER" id="PTHR22888">
    <property type="entry name" value="CYTOCHROME C OXIDASE, SUBUNIT II"/>
    <property type="match status" value="1"/>
</dbReference>
<dbReference type="InterPro" id="IPR006333">
    <property type="entry name" value="Cyt_o_ubiquinol_oxidase_su2"/>
</dbReference>
<comment type="caution">
    <text evidence="17">The sequence shown here is derived from an EMBL/GenBank/DDBJ whole genome shotgun (WGS) entry which is preliminary data.</text>
</comment>
<keyword evidence="8 12" id="KW-0249">Electron transport</keyword>
<organism evidence="17 18">
    <name type="scientific">Sphingomonas citri</name>
    <dbReference type="NCBI Taxonomy" id="2862499"/>
    <lineage>
        <taxon>Bacteria</taxon>
        <taxon>Pseudomonadati</taxon>
        <taxon>Pseudomonadota</taxon>
        <taxon>Alphaproteobacteria</taxon>
        <taxon>Sphingomonadales</taxon>
        <taxon>Sphingomonadaceae</taxon>
        <taxon>Sphingomonas</taxon>
    </lineage>
</organism>
<keyword evidence="4 12" id="KW-1003">Cell membrane</keyword>
<dbReference type="PIRSF" id="PIRSF000292">
    <property type="entry name" value="Ubi_od_II"/>
    <property type="match status" value="1"/>
</dbReference>
<keyword evidence="7" id="KW-0732">Signal</keyword>
<dbReference type="PROSITE" id="PS51257">
    <property type="entry name" value="PROKAR_LIPOPROTEIN"/>
    <property type="match status" value="1"/>
</dbReference>
<comment type="subcellular location">
    <subcellularLocation>
        <location evidence="1">Cell membrane</location>
        <topology evidence="1">Multi-pass membrane protein</topology>
    </subcellularLocation>
</comment>
<dbReference type="NCBIfam" id="TIGR01433">
    <property type="entry name" value="CyoA"/>
    <property type="match status" value="1"/>
</dbReference>
<gene>
    <name evidence="17" type="primary">cyoA</name>
    <name evidence="17" type="ORF">KZ820_02995</name>
</gene>
<dbReference type="Gene3D" id="1.10.287.90">
    <property type="match status" value="1"/>
</dbReference>
<evidence type="ECO:0000256" key="13">
    <source>
        <dbReference type="SAM" id="MobiDB-lite"/>
    </source>
</evidence>
<feature type="transmembrane region" description="Helical" evidence="14">
    <location>
        <begin position="83"/>
        <end position="104"/>
    </location>
</feature>
<evidence type="ECO:0000256" key="9">
    <source>
        <dbReference type="ARBA" id="ARBA00022989"/>
    </source>
</evidence>
<evidence type="ECO:0000256" key="4">
    <source>
        <dbReference type="ARBA" id="ARBA00022475"/>
    </source>
</evidence>
<evidence type="ECO:0000256" key="8">
    <source>
        <dbReference type="ARBA" id="ARBA00022982"/>
    </source>
</evidence>
<evidence type="ECO:0000256" key="12">
    <source>
        <dbReference type="PIRNR" id="PIRNR000292"/>
    </source>
</evidence>
<dbReference type="Proteomes" id="UP000759103">
    <property type="component" value="Unassembled WGS sequence"/>
</dbReference>
<keyword evidence="10 12" id="KW-0560">Oxidoreductase</keyword>
<evidence type="ECO:0000313" key="18">
    <source>
        <dbReference type="Proteomes" id="UP000759103"/>
    </source>
</evidence>
<evidence type="ECO:0000256" key="3">
    <source>
        <dbReference type="ARBA" id="ARBA00022448"/>
    </source>
</evidence>
<evidence type="ECO:0000256" key="5">
    <source>
        <dbReference type="ARBA" id="ARBA00022660"/>
    </source>
</evidence>
<dbReference type="InterPro" id="IPR011759">
    <property type="entry name" value="Cyt_c_oxidase_su2_TM_dom"/>
</dbReference>
<protein>
    <recommendedName>
        <fullName evidence="12">Ubiquinol oxidase subunit 2</fullName>
    </recommendedName>
</protein>
<evidence type="ECO:0000259" key="16">
    <source>
        <dbReference type="PROSITE" id="PS50999"/>
    </source>
</evidence>
<dbReference type="Pfam" id="PF00116">
    <property type="entry name" value="COX2"/>
    <property type="match status" value="1"/>
</dbReference>
<feature type="domain" description="Cytochrome oxidase subunit II transmembrane region profile" evidence="16">
    <location>
        <begin position="14"/>
        <end position="111"/>
    </location>
</feature>
<keyword evidence="5 12" id="KW-0679">Respiratory chain</keyword>
<dbReference type="InterPro" id="IPR008972">
    <property type="entry name" value="Cupredoxin"/>
</dbReference>
<dbReference type="SUPFAM" id="SSF49503">
    <property type="entry name" value="Cupredoxins"/>
    <property type="match status" value="1"/>
</dbReference>
<evidence type="ECO:0000256" key="14">
    <source>
        <dbReference type="SAM" id="Phobius"/>
    </source>
</evidence>
<dbReference type="PROSITE" id="PS50999">
    <property type="entry name" value="COX2_TM"/>
    <property type="match status" value="1"/>
</dbReference>
<dbReference type="EMBL" id="JAHXZN010000001">
    <property type="protein sequence ID" value="MBW6529691.1"/>
    <property type="molecule type" value="Genomic_DNA"/>
</dbReference>
<dbReference type="InterPro" id="IPR002429">
    <property type="entry name" value="CcO_II-like_C"/>
</dbReference>
<accession>A0ABS7BJ88</accession>
<sequence>MSAPRRWFVVAPLALAGCSAGVLDPQGPVARAEKQILFDSLGAMLLIVVPVMVATVAFAWWFRAGNRRARYRPDWDYSGKLELLIWSVPAMIVLFLGGTGWVGAHLLDPRRPIPAKVAPIEVQVVALDWKWLFLYPAQHVATVNRLVVPAGTPIHFRLTSATVMNSFFVPQLGSQIYAMAGMEAQLRLAADRPGRYPGIAAHYSGKGFSDMTFTVDALPAAQFTAWVAQARAAPPLDEARYRQLARRGTVAQPMVFGTAPSRLFDAVVAQRAPAAERPRDASNQGESDAEAGR</sequence>
<dbReference type="RefSeq" id="WP_219747195.1">
    <property type="nucleotide sequence ID" value="NZ_JAHXZN010000001.1"/>
</dbReference>
<feature type="transmembrane region" description="Helical" evidence="14">
    <location>
        <begin position="36"/>
        <end position="62"/>
    </location>
</feature>
<name>A0ABS7BJ88_9SPHN</name>
<keyword evidence="6 14" id="KW-0812">Transmembrane</keyword>
<dbReference type="SUPFAM" id="SSF81464">
    <property type="entry name" value="Cytochrome c oxidase subunit II-like, transmembrane region"/>
    <property type="match status" value="1"/>
</dbReference>
<evidence type="ECO:0000313" key="17">
    <source>
        <dbReference type="EMBL" id="MBW6529691.1"/>
    </source>
</evidence>
<evidence type="ECO:0000256" key="6">
    <source>
        <dbReference type="ARBA" id="ARBA00022692"/>
    </source>
</evidence>
<dbReference type="Gene3D" id="2.60.40.420">
    <property type="entry name" value="Cupredoxins - blue copper proteins"/>
    <property type="match status" value="1"/>
</dbReference>